<dbReference type="eggNOG" id="arCOG06891">
    <property type="taxonomic scope" value="Archaea"/>
</dbReference>
<dbReference type="PANTHER" id="PTHR33495">
    <property type="entry name" value="ANTI-SIGMA FACTOR ANTAGONIST TM_1081-RELATED-RELATED"/>
    <property type="match status" value="1"/>
</dbReference>
<name>L0HG32_METFS</name>
<dbReference type="EMBL" id="CP003167">
    <property type="protein sequence ID" value="AGB02985.1"/>
    <property type="molecule type" value="Genomic_DNA"/>
</dbReference>
<keyword evidence="4" id="KW-1185">Reference proteome</keyword>
<evidence type="ECO:0000313" key="4">
    <source>
        <dbReference type="Proteomes" id="UP000010824"/>
    </source>
</evidence>
<comment type="similarity">
    <text evidence="1">Belongs to the anti-sigma-factor antagonist family.</text>
</comment>
<dbReference type="SUPFAM" id="SSF52091">
    <property type="entry name" value="SpoIIaa-like"/>
    <property type="match status" value="1"/>
</dbReference>
<dbReference type="GeneID" id="14309364"/>
<reference evidence="3 4" key="2">
    <citation type="journal article" date="2014" name="Genome Announc.">
        <title>Complete Genome Sequence of Methanoregula formicica SMSPT, a Mesophilic Hydrogenotrophic Methanogen Isolated from a Methanogenic Upflow Anaerobic Sludge Blanket Reactor.</title>
        <authorList>
            <person name="Yamamoto K."/>
            <person name="Tamaki H."/>
            <person name="Cadillo-Quiroz H."/>
            <person name="Imachi H."/>
            <person name="Kyrpides N."/>
            <person name="Woyke T."/>
            <person name="Goodwin L."/>
            <person name="Zinder S.H."/>
            <person name="Kamagata Y."/>
            <person name="Liu W.T."/>
        </authorList>
    </citation>
    <scope>NUCLEOTIDE SEQUENCE [LARGE SCALE GENOMIC DNA]</scope>
    <source>
        <strain evidence="4">DSM 22288 / NBRC 105244 / SMSP</strain>
    </source>
</reference>
<sequence>MGLCTVREQGKTLIVSVPESVDHVAALNMEKEFREFVARQPDALLCDLSATKYISSSALRIFLETAKAAKRAGIPFGLFSPTTFVSHIIDVSGFASIFGMYDTEETALRAVSRR</sequence>
<dbReference type="Gene3D" id="3.30.750.24">
    <property type="entry name" value="STAS domain"/>
    <property type="match status" value="1"/>
</dbReference>
<dbReference type="GO" id="GO:0043856">
    <property type="term" value="F:anti-sigma factor antagonist activity"/>
    <property type="evidence" value="ECO:0007669"/>
    <property type="project" value="InterPro"/>
</dbReference>
<proteinExistence type="inferred from homology"/>
<dbReference type="OrthoDB" id="70392at2157"/>
<dbReference type="NCBIfam" id="TIGR00377">
    <property type="entry name" value="ant_ant_sig"/>
    <property type="match status" value="1"/>
</dbReference>
<dbReference type="InterPro" id="IPR003658">
    <property type="entry name" value="Anti-sigma_ant"/>
</dbReference>
<evidence type="ECO:0000256" key="1">
    <source>
        <dbReference type="ARBA" id="ARBA00009013"/>
    </source>
</evidence>
<dbReference type="KEGG" id="mfo:Metfor_1971"/>
<dbReference type="CDD" id="cd07043">
    <property type="entry name" value="STAS_anti-anti-sigma_factors"/>
    <property type="match status" value="1"/>
</dbReference>
<dbReference type="RefSeq" id="WP_015285948.1">
    <property type="nucleotide sequence ID" value="NC_019943.1"/>
</dbReference>
<dbReference type="InterPro" id="IPR036513">
    <property type="entry name" value="STAS_dom_sf"/>
</dbReference>
<evidence type="ECO:0000259" key="2">
    <source>
        <dbReference type="PROSITE" id="PS50801"/>
    </source>
</evidence>
<gene>
    <name evidence="3" type="ordered locus">Metfor_1971</name>
</gene>
<evidence type="ECO:0000313" key="3">
    <source>
        <dbReference type="EMBL" id="AGB02985.1"/>
    </source>
</evidence>
<dbReference type="PANTHER" id="PTHR33495:SF13">
    <property type="entry name" value="ANTI-SIGMA-F FACTOR ANTAGONIST RSFB"/>
    <property type="match status" value="1"/>
</dbReference>
<dbReference type="InterPro" id="IPR002645">
    <property type="entry name" value="STAS_dom"/>
</dbReference>
<organism evidence="3 4">
    <name type="scientific">Methanoregula formicica (strain DSM 22288 / NBRC 105244 / SMSP)</name>
    <dbReference type="NCBI Taxonomy" id="593750"/>
    <lineage>
        <taxon>Archaea</taxon>
        <taxon>Methanobacteriati</taxon>
        <taxon>Methanobacteriota</taxon>
        <taxon>Stenosarchaea group</taxon>
        <taxon>Methanomicrobia</taxon>
        <taxon>Methanomicrobiales</taxon>
        <taxon>Methanoregulaceae</taxon>
        <taxon>Methanoregula</taxon>
    </lineage>
</organism>
<reference evidence="4" key="1">
    <citation type="submission" date="2011-12" db="EMBL/GenBank/DDBJ databases">
        <title>Complete sequence of Methanoregula formicicum SMSP.</title>
        <authorList>
            <person name="Lucas S."/>
            <person name="Han J."/>
            <person name="Lapidus A."/>
            <person name="Cheng J.-F."/>
            <person name="Goodwin L."/>
            <person name="Pitluck S."/>
            <person name="Peters L."/>
            <person name="Ovchinnikova G."/>
            <person name="Teshima H."/>
            <person name="Detter J.C."/>
            <person name="Han C."/>
            <person name="Tapia R."/>
            <person name="Land M."/>
            <person name="Hauser L."/>
            <person name="Kyrpides N."/>
            <person name="Ivanova N."/>
            <person name="Pagani I."/>
            <person name="Imachi H."/>
            <person name="Tamaki H."/>
            <person name="Sekiguchi Y."/>
            <person name="Kamagata Y."/>
            <person name="Cadillo-Quiroz H."/>
            <person name="Zinder S."/>
            <person name="Liu W.-T."/>
            <person name="Woyke T."/>
        </authorList>
    </citation>
    <scope>NUCLEOTIDE SEQUENCE [LARGE SCALE GENOMIC DNA]</scope>
    <source>
        <strain evidence="4">DSM 22288 / NBRC 105244 / SMSP</strain>
    </source>
</reference>
<dbReference type="Pfam" id="PF01740">
    <property type="entry name" value="STAS"/>
    <property type="match status" value="1"/>
</dbReference>
<dbReference type="AlphaFoldDB" id="L0HG32"/>
<protein>
    <submittedName>
        <fullName evidence="3">Anti-anti-sigma factor</fullName>
    </submittedName>
</protein>
<dbReference type="STRING" id="593750.Metfor_1971"/>
<accession>L0HG32</accession>
<dbReference type="Proteomes" id="UP000010824">
    <property type="component" value="Chromosome"/>
</dbReference>
<dbReference type="InParanoid" id="L0HG32"/>
<dbReference type="HOGENOM" id="CLU_115403_9_2_2"/>
<feature type="domain" description="STAS" evidence="2">
    <location>
        <begin position="13"/>
        <end position="111"/>
    </location>
</feature>
<dbReference type="PROSITE" id="PS50801">
    <property type="entry name" value="STAS"/>
    <property type="match status" value="1"/>
</dbReference>